<dbReference type="AlphaFoldDB" id="A0A0N4ZBF3"/>
<protein>
    <submittedName>
        <fullName evidence="2">Uncharacterized protein</fullName>
    </submittedName>
</protein>
<reference evidence="2" key="1">
    <citation type="submission" date="2017-02" db="UniProtKB">
        <authorList>
            <consortium name="WormBaseParasite"/>
        </authorList>
    </citation>
    <scope>IDENTIFICATION</scope>
</reference>
<sequence length="316" mass="36125">MPFFVKQQTVRNEDDHPKIEENIKYHYVEPVHSNGIVTFQSNSKFTDGGRNEEGQLLVNVPVITTSFDMSQLDLYQIPDKACKDEKILKQKCAPTMMTKPLLFSKGKGHPIIIHIICNSPQSPSVKLTKKITTMIRDIRKYTIQINYLGGRNYEILVKIEGSDESHYIGNYDFLFTNSYGSTLIPLSIDHSPSSGVPLLASKPIIEASIDEKQCRVVTFRMNFISPTTPRVKLANRRELCRAGRCKKRNVSLKCDIIGNNMYSLVFTLRRVKRRNASEFDLKIKNDEGTLIVPVFLYVADKILKKINSRNLRSSRH</sequence>
<dbReference type="WBParaSite" id="PTRK_0000486500.1">
    <property type="protein sequence ID" value="PTRK_0000486500.1"/>
    <property type="gene ID" value="PTRK_0000486500"/>
</dbReference>
<keyword evidence="1" id="KW-1185">Reference proteome</keyword>
<proteinExistence type="predicted"/>
<accession>A0A0N4ZBF3</accession>
<dbReference type="Proteomes" id="UP000038045">
    <property type="component" value="Unplaced"/>
</dbReference>
<evidence type="ECO:0000313" key="2">
    <source>
        <dbReference type="WBParaSite" id="PTRK_0000486500.1"/>
    </source>
</evidence>
<evidence type="ECO:0000313" key="1">
    <source>
        <dbReference type="Proteomes" id="UP000038045"/>
    </source>
</evidence>
<organism evidence="1 2">
    <name type="scientific">Parastrongyloides trichosuri</name>
    <name type="common">Possum-specific nematode worm</name>
    <dbReference type="NCBI Taxonomy" id="131310"/>
    <lineage>
        <taxon>Eukaryota</taxon>
        <taxon>Metazoa</taxon>
        <taxon>Ecdysozoa</taxon>
        <taxon>Nematoda</taxon>
        <taxon>Chromadorea</taxon>
        <taxon>Rhabditida</taxon>
        <taxon>Tylenchina</taxon>
        <taxon>Panagrolaimomorpha</taxon>
        <taxon>Strongyloidoidea</taxon>
        <taxon>Strongyloididae</taxon>
        <taxon>Parastrongyloides</taxon>
    </lineage>
</organism>
<name>A0A0N4ZBF3_PARTI</name>